<evidence type="ECO:0000313" key="3">
    <source>
        <dbReference type="Proteomes" id="UP000266723"/>
    </source>
</evidence>
<name>A0A3N6RT64_BRACR</name>
<accession>A0A3N6RT64</accession>
<dbReference type="AlphaFoldDB" id="A0A3N6RT64"/>
<reference evidence="2 3" key="3">
    <citation type="journal article" date="2020" name="BMC Genomics">
        <title>Intraspecific diversification of the crop wild relative Brassica cretica Lam. using demographic model selection.</title>
        <authorList>
            <person name="Kioukis A."/>
            <person name="Michalopoulou V.A."/>
            <person name="Briers L."/>
            <person name="Pirintsos S."/>
            <person name="Studholme D.J."/>
            <person name="Pavlidis P."/>
            <person name="Sarris P.F."/>
        </authorList>
    </citation>
    <scope>NUCLEOTIDE SEQUENCE [LARGE SCALE GENOMIC DNA]</scope>
    <source>
        <strain evidence="3">cv. PFS-1207/04</strain>
        <strain evidence="2">PFS-1207/04</strain>
    </source>
</reference>
<dbReference type="EMBL" id="QGKY02002305">
    <property type="protein sequence ID" value="KAF2532590.1"/>
    <property type="molecule type" value="Genomic_DNA"/>
</dbReference>
<dbReference type="Proteomes" id="UP000266723">
    <property type="component" value="Unassembled WGS sequence"/>
</dbReference>
<evidence type="ECO:0000313" key="2">
    <source>
        <dbReference type="EMBL" id="KAF3590577.1"/>
    </source>
</evidence>
<keyword evidence="3" id="KW-1185">Reference proteome</keyword>
<gene>
    <name evidence="2" type="ORF">DY000_02021113</name>
    <name evidence="1" type="ORF">F2Q70_00031140</name>
</gene>
<organism evidence="1">
    <name type="scientific">Brassica cretica</name>
    <name type="common">Mustard</name>
    <dbReference type="NCBI Taxonomy" id="69181"/>
    <lineage>
        <taxon>Eukaryota</taxon>
        <taxon>Viridiplantae</taxon>
        <taxon>Streptophyta</taxon>
        <taxon>Embryophyta</taxon>
        <taxon>Tracheophyta</taxon>
        <taxon>Spermatophyta</taxon>
        <taxon>Magnoliopsida</taxon>
        <taxon>eudicotyledons</taxon>
        <taxon>Gunneridae</taxon>
        <taxon>Pentapetalae</taxon>
        <taxon>rosids</taxon>
        <taxon>malvids</taxon>
        <taxon>Brassicales</taxon>
        <taxon>Brassicaceae</taxon>
        <taxon>Brassiceae</taxon>
        <taxon>Brassica</taxon>
    </lineage>
</organism>
<reference evidence="1" key="1">
    <citation type="submission" date="2019-12" db="EMBL/GenBank/DDBJ databases">
        <title>Genome sequencing and annotation of Brassica cretica.</title>
        <authorList>
            <person name="Studholme D.J."/>
            <person name="Sarris P.F."/>
        </authorList>
    </citation>
    <scope>NUCLEOTIDE SEQUENCE</scope>
    <source>
        <strain evidence="1">PFS-102/07</strain>
        <tissue evidence="1">Leaf</tissue>
    </source>
</reference>
<comment type="caution">
    <text evidence="1">The sequence shown here is derived from an EMBL/GenBank/DDBJ whole genome shotgun (WGS) entry which is preliminary data.</text>
</comment>
<sequence>MIGSPNNGRPPNENFCLGMGLKDLIIKPADRDCIEDRGTTASRMDTSMVHLETVVE</sequence>
<proteinExistence type="predicted"/>
<reference evidence="2" key="2">
    <citation type="submission" date="2019-12" db="EMBL/GenBank/DDBJ databases">
        <authorList>
            <person name="Studholme D.J."/>
            <person name="Sarris P."/>
        </authorList>
    </citation>
    <scope>NUCLEOTIDE SEQUENCE</scope>
    <source>
        <strain evidence="2">PFS-1207/04</strain>
        <tissue evidence="2">Leaf</tissue>
    </source>
</reference>
<evidence type="ECO:0000313" key="1">
    <source>
        <dbReference type="EMBL" id="KAF2532590.1"/>
    </source>
</evidence>
<protein>
    <recommendedName>
        <fullName evidence="4">Response regulatory domain-containing protein</fullName>
    </recommendedName>
</protein>
<dbReference type="EMBL" id="QGKV02000299">
    <property type="protein sequence ID" value="KAF3590577.1"/>
    <property type="molecule type" value="Genomic_DNA"/>
</dbReference>
<evidence type="ECO:0008006" key="4">
    <source>
        <dbReference type="Google" id="ProtNLM"/>
    </source>
</evidence>